<evidence type="ECO:0000313" key="5">
    <source>
        <dbReference type="Proteomes" id="UP001214170"/>
    </source>
</evidence>
<dbReference type="Gene3D" id="3.40.50.1820">
    <property type="entry name" value="alpha/beta hydrolase"/>
    <property type="match status" value="1"/>
</dbReference>
<accession>A0ABY8GYR0</accession>
<dbReference type="InterPro" id="IPR002471">
    <property type="entry name" value="Pept_S9_AS"/>
</dbReference>
<feature type="signal peptide" evidence="2">
    <location>
        <begin position="1"/>
        <end position="34"/>
    </location>
</feature>
<evidence type="ECO:0000256" key="2">
    <source>
        <dbReference type="SAM" id="SignalP"/>
    </source>
</evidence>
<dbReference type="SUPFAM" id="SSF53474">
    <property type="entry name" value="alpha/beta-Hydrolases"/>
    <property type="match status" value="1"/>
</dbReference>
<keyword evidence="2" id="KW-0732">Signal</keyword>
<dbReference type="PROSITE" id="PS00708">
    <property type="entry name" value="PRO_ENDOPEP_SER"/>
    <property type="match status" value="1"/>
</dbReference>
<evidence type="ECO:0000259" key="3">
    <source>
        <dbReference type="Pfam" id="PF12697"/>
    </source>
</evidence>
<dbReference type="Pfam" id="PF12697">
    <property type="entry name" value="Abhydrolase_6"/>
    <property type="match status" value="1"/>
</dbReference>
<dbReference type="InterPro" id="IPR029058">
    <property type="entry name" value="AB_hydrolase_fold"/>
</dbReference>
<keyword evidence="1 4" id="KW-0378">Hydrolase</keyword>
<sequence length="420" mass="45331">MGHVLRSRVSGLAASLCMTLGLALASVVGGSAHAAELQAKAEITEGAVLASGVRYEFLARWDTERLNRILKTDTPNFAGTRATYTPARNAVNLYRVSYASVIPERGNLPTVATGLVAVPDTAQTVLPMVSYQHGTVYGKHEVPSYPEQSPETQLMIAQFAGQGYAVIGADYFGLGDSTEPEGYMVKGSHQQASYDMLLAARAVLADLKRSSNKLFLAGWSQGGFVTMAFLEKLEAAGVAVQATATASAPVDVFVALNGFLQFPRANDASWVTSLFILSSFSFENYYGEPGLARSLINPAYYEVSRKAYAREPFNAADVPTDVRKLIKAEYFNPKFFAASAYGRLVAQAQSYRWVIQTPVRNYYGDTDEAISTGLGQLAATYQHAMGAGNTKVEAISTGATTHRGTYAHAVPQWKSWFDGM</sequence>
<evidence type="ECO:0000313" key="4">
    <source>
        <dbReference type="EMBL" id="WFP09872.1"/>
    </source>
</evidence>
<keyword evidence="5" id="KW-1185">Reference proteome</keyword>
<reference evidence="4 5" key="1">
    <citation type="submission" date="2023-03" db="EMBL/GenBank/DDBJ databases">
        <title>Achromobacter spanius LIG8.</title>
        <authorList>
            <person name="Shrestha S."/>
        </authorList>
    </citation>
    <scope>NUCLEOTIDE SEQUENCE [LARGE SCALE GENOMIC DNA]</scope>
    <source>
        <strain evidence="4 5">LIG8</strain>
    </source>
</reference>
<dbReference type="Gene3D" id="1.10.260.160">
    <property type="match status" value="1"/>
</dbReference>
<name>A0ABY8GYR0_9BURK</name>
<organism evidence="4 5">
    <name type="scientific">Achromobacter spanius</name>
    <dbReference type="NCBI Taxonomy" id="217203"/>
    <lineage>
        <taxon>Bacteria</taxon>
        <taxon>Pseudomonadati</taxon>
        <taxon>Pseudomonadota</taxon>
        <taxon>Betaproteobacteria</taxon>
        <taxon>Burkholderiales</taxon>
        <taxon>Alcaligenaceae</taxon>
        <taxon>Achromobacter</taxon>
    </lineage>
</organism>
<dbReference type="PANTHER" id="PTHR34853">
    <property type="match status" value="1"/>
</dbReference>
<feature type="domain" description="AB hydrolase-1" evidence="3">
    <location>
        <begin position="157"/>
        <end position="324"/>
    </location>
</feature>
<dbReference type="GO" id="GO:0016787">
    <property type="term" value="F:hydrolase activity"/>
    <property type="evidence" value="ECO:0007669"/>
    <property type="project" value="UniProtKB-KW"/>
</dbReference>
<dbReference type="PANTHER" id="PTHR34853:SF1">
    <property type="entry name" value="LIPASE 5"/>
    <property type="match status" value="1"/>
</dbReference>
<proteinExistence type="predicted"/>
<gene>
    <name evidence="4" type="ORF">P8T11_08335</name>
</gene>
<dbReference type="InterPro" id="IPR005152">
    <property type="entry name" value="Lipase_secreted"/>
</dbReference>
<protein>
    <submittedName>
        <fullName evidence="4">Alpha/beta fold hydrolase</fullName>
    </submittedName>
</protein>
<dbReference type="EMBL" id="CP121261">
    <property type="protein sequence ID" value="WFP09872.1"/>
    <property type="molecule type" value="Genomic_DNA"/>
</dbReference>
<evidence type="ECO:0000256" key="1">
    <source>
        <dbReference type="ARBA" id="ARBA00022801"/>
    </source>
</evidence>
<dbReference type="Proteomes" id="UP001214170">
    <property type="component" value="Chromosome"/>
</dbReference>
<dbReference type="InterPro" id="IPR000073">
    <property type="entry name" value="AB_hydrolase_1"/>
</dbReference>
<dbReference type="RefSeq" id="WP_268077388.1">
    <property type="nucleotide sequence ID" value="NZ_CP106885.1"/>
</dbReference>
<dbReference type="PIRSF" id="PIRSF029171">
    <property type="entry name" value="Esterase_LipA"/>
    <property type="match status" value="1"/>
</dbReference>
<feature type="chain" id="PRO_5045976449" evidence="2">
    <location>
        <begin position="35"/>
        <end position="420"/>
    </location>
</feature>